<evidence type="ECO:0000313" key="3">
    <source>
        <dbReference type="Proteomes" id="UP001432027"/>
    </source>
</evidence>
<reference evidence="2" key="1">
    <citation type="submission" date="2023-10" db="EMBL/GenBank/DDBJ databases">
        <title>Genome assembly of Pristionchus species.</title>
        <authorList>
            <person name="Yoshida K."/>
            <person name="Sommer R.J."/>
        </authorList>
    </citation>
    <scope>NUCLEOTIDE SEQUENCE</scope>
    <source>
        <strain evidence="2">RS0144</strain>
    </source>
</reference>
<proteinExistence type="predicted"/>
<feature type="compositionally biased region" description="Low complexity" evidence="1">
    <location>
        <begin position="241"/>
        <end position="257"/>
    </location>
</feature>
<dbReference type="Proteomes" id="UP001432027">
    <property type="component" value="Unassembled WGS sequence"/>
</dbReference>
<dbReference type="EMBL" id="BTSX01000002">
    <property type="protein sequence ID" value="GMS83737.1"/>
    <property type="molecule type" value="Genomic_DNA"/>
</dbReference>
<comment type="caution">
    <text evidence="2">The sequence shown here is derived from an EMBL/GenBank/DDBJ whole genome shotgun (WGS) entry which is preliminary data.</text>
</comment>
<sequence length="390" mass="43153">LEQQLIRLGMNALSVPLALAACAYEKTKVSNSTSSLIVDFLLSESFPNPPLTTKTAKYLLAREEANLKRKARVSNQVLRWLSLQPGQADTVLEHLQNVELPEEHERALITRLAAIVRNREEVRVEVDSNNRLTVISGLGAGPTSARSVSMSSGMASPAQSEMDVYQHMAYSPLSSMQREHNKLPDVFKQANTKPTKEKRVSDYPNYVERPPGYIPPSFRGHVDMHMQLSTTSTPAFVAHTSGPRSASRPSSSNTNTYSYSEPVAAPFTAESIANIHRLPDVFARKSSNYSNPPPKQQQYVTPSRNVSSYYAHPAPYGPSYTEGQQQVPVVSQSVPHQQQQTVLTPIKLELPGGAVVIPHAAHPMLPYSQPYVEVRLPNNNSSYPSNYTEY</sequence>
<feature type="region of interest" description="Disordered" evidence="1">
    <location>
        <begin position="192"/>
        <end position="214"/>
    </location>
</feature>
<evidence type="ECO:0000256" key="1">
    <source>
        <dbReference type="SAM" id="MobiDB-lite"/>
    </source>
</evidence>
<feature type="region of interest" description="Disordered" evidence="1">
    <location>
        <begin position="237"/>
        <end position="257"/>
    </location>
</feature>
<feature type="non-terminal residue" evidence="2">
    <location>
        <position position="390"/>
    </location>
</feature>
<evidence type="ECO:0000313" key="2">
    <source>
        <dbReference type="EMBL" id="GMS83737.1"/>
    </source>
</evidence>
<organism evidence="2 3">
    <name type="scientific">Pristionchus entomophagus</name>
    <dbReference type="NCBI Taxonomy" id="358040"/>
    <lineage>
        <taxon>Eukaryota</taxon>
        <taxon>Metazoa</taxon>
        <taxon>Ecdysozoa</taxon>
        <taxon>Nematoda</taxon>
        <taxon>Chromadorea</taxon>
        <taxon>Rhabditida</taxon>
        <taxon>Rhabditina</taxon>
        <taxon>Diplogasteromorpha</taxon>
        <taxon>Diplogasteroidea</taxon>
        <taxon>Neodiplogasteridae</taxon>
        <taxon>Pristionchus</taxon>
    </lineage>
</organism>
<dbReference type="AlphaFoldDB" id="A0AAV5SM15"/>
<gene>
    <name evidence="2" type="ORF">PENTCL1PPCAC_5912</name>
</gene>
<accession>A0AAV5SM15</accession>
<name>A0AAV5SM15_9BILA</name>
<feature type="non-terminal residue" evidence="2">
    <location>
        <position position="1"/>
    </location>
</feature>
<protein>
    <submittedName>
        <fullName evidence="2">Uncharacterized protein</fullName>
    </submittedName>
</protein>
<keyword evidence="3" id="KW-1185">Reference proteome</keyword>